<comment type="caution">
    <text evidence="2">The sequence shown here is derived from an EMBL/GenBank/DDBJ whole genome shotgun (WGS) entry which is preliminary data.</text>
</comment>
<reference evidence="2 3" key="1">
    <citation type="journal article" date="2018" name="Nat. Biotechnol.">
        <title>A standardized bacterial taxonomy based on genome phylogeny substantially revises the tree of life.</title>
        <authorList>
            <person name="Parks D.H."/>
            <person name="Chuvochina M."/>
            <person name="Waite D.W."/>
            <person name="Rinke C."/>
            <person name="Skarshewski A."/>
            <person name="Chaumeil P.A."/>
            <person name="Hugenholtz P."/>
        </authorList>
    </citation>
    <scope>NUCLEOTIDE SEQUENCE [LARGE SCALE GENOMIC DNA]</scope>
    <source>
        <strain evidence="2">UBA10707</strain>
    </source>
</reference>
<dbReference type="AlphaFoldDB" id="A0A356LKV7"/>
<feature type="region of interest" description="Disordered" evidence="1">
    <location>
        <begin position="184"/>
        <end position="208"/>
    </location>
</feature>
<dbReference type="Proteomes" id="UP000264036">
    <property type="component" value="Unassembled WGS sequence"/>
</dbReference>
<dbReference type="InterPro" id="IPR010664">
    <property type="entry name" value="LipoPS_assembly_LptC-rel"/>
</dbReference>
<dbReference type="EMBL" id="DOEK01000041">
    <property type="protein sequence ID" value="HBP31627.1"/>
    <property type="molecule type" value="Genomic_DNA"/>
</dbReference>
<organism evidence="2 3">
    <name type="scientific">Advenella kashmirensis</name>
    <dbReference type="NCBI Taxonomy" id="310575"/>
    <lineage>
        <taxon>Bacteria</taxon>
        <taxon>Pseudomonadati</taxon>
        <taxon>Pseudomonadota</taxon>
        <taxon>Betaproteobacteria</taxon>
        <taxon>Burkholderiales</taxon>
        <taxon>Alcaligenaceae</taxon>
    </lineage>
</organism>
<protein>
    <submittedName>
        <fullName evidence="2">LPS export ABC transporter periplasmic protein LptC</fullName>
    </submittedName>
</protein>
<dbReference type="GO" id="GO:0015221">
    <property type="term" value="F:lipopolysaccharide transmembrane transporter activity"/>
    <property type="evidence" value="ECO:0007669"/>
    <property type="project" value="InterPro"/>
</dbReference>
<dbReference type="GO" id="GO:0005886">
    <property type="term" value="C:plasma membrane"/>
    <property type="evidence" value="ECO:0007669"/>
    <property type="project" value="InterPro"/>
</dbReference>
<proteinExistence type="predicted"/>
<gene>
    <name evidence="2" type="primary">lptC</name>
    <name evidence="2" type="ORF">DD666_19720</name>
</gene>
<dbReference type="InterPro" id="IPR026265">
    <property type="entry name" value="LptC"/>
</dbReference>
<accession>A0A356LKV7</accession>
<sequence length="208" mass="23155">MKERFPALIALFMLITLVISTWWAADYAQRAIDVDPPARKTQEPDSWSEKFVMLSSDASGVPINRLEGSQMQHFPYNDSYLITNATATGQRPDSPRTVGTADTATVLDDGNKIIMQGNAHLHRFPHGEDKALDVTSEQLIIYPNEDIITTDKPALVINGNSRMNGNGMMYNNKTRKLDVYSSSDVSISGQDSQRRRTIIPNKQGNSPQ</sequence>
<evidence type="ECO:0000313" key="2">
    <source>
        <dbReference type="EMBL" id="HBP31627.1"/>
    </source>
</evidence>
<dbReference type="NCBIfam" id="TIGR04409">
    <property type="entry name" value="LptC_YrbK"/>
    <property type="match status" value="1"/>
</dbReference>
<evidence type="ECO:0000256" key="1">
    <source>
        <dbReference type="SAM" id="MobiDB-lite"/>
    </source>
</evidence>
<dbReference type="Pfam" id="PF06835">
    <property type="entry name" value="LptC"/>
    <property type="match status" value="1"/>
</dbReference>
<dbReference type="Gene3D" id="2.60.450.10">
    <property type="entry name" value="Lipopolysaccharide (LPS) transport protein A like domain"/>
    <property type="match status" value="1"/>
</dbReference>
<evidence type="ECO:0000313" key="3">
    <source>
        <dbReference type="Proteomes" id="UP000264036"/>
    </source>
</evidence>
<name>A0A356LKV7_9BURK</name>